<dbReference type="SUPFAM" id="SSF56784">
    <property type="entry name" value="HAD-like"/>
    <property type="match status" value="1"/>
</dbReference>
<dbReference type="InterPro" id="IPR036412">
    <property type="entry name" value="HAD-like_sf"/>
</dbReference>
<proteinExistence type="predicted"/>
<dbReference type="InterPro" id="IPR023198">
    <property type="entry name" value="PGP-like_dom2"/>
</dbReference>
<dbReference type="GO" id="GO:0008967">
    <property type="term" value="F:phosphoglycolate phosphatase activity"/>
    <property type="evidence" value="ECO:0007669"/>
    <property type="project" value="TreeGrafter"/>
</dbReference>
<dbReference type="NCBIfam" id="TIGR01509">
    <property type="entry name" value="HAD-SF-IA-v3"/>
    <property type="match status" value="1"/>
</dbReference>
<dbReference type="Proteomes" id="UP000322545">
    <property type="component" value="Unassembled WGS sequence"/>
</dbReference>
<dbReference type="RefSeq" id="WP_149778156.1">
    <property type="nucleotide sequence ID" value="NZ_FRCB01000001.1"/>
</dbReference>
<dbReference type="SFLD" id="SFLDG01135">
    <property type="entry name" value="C1.5.6:_HAD__Beta-PGM__Phospha"/>
    <property type="match status" value="1"/>
</dbReference>
<dbReference type="GO" id="GO:0006281">
    <property type="term" value="P:DNA repair"/>
    <property type="evidence" value="ECO:0007669"/>
    <property type="project" value="TreeGrafter"/>
</dbReference>
<organism evidence="1 2">
    <name type="scientific">Roseovarius litoreus</name>
    <dbReference type="NCBI Taxonomy" id="1155722"/>
    <lineage>
        <taxon>Bacteria</taxon>
        <taxon>Pseudomonadati</taxon>
        <taxon>Pseudomonadota</taxon>
        <taxon>Alphaproteobacteria</taxon>
        <taxon>Rhodobacterales</taxon>
        <taxon>Roseobacteraceae</taxon>
        <taxon>Roseovarius</taxon>
    </lineage>
</organism>
<dbReference type="Gene3D" id="3.40.50.1000">
    <property type="entry name" value="HAD superfamily/HAD-like"/>
    <property type="match status" value="1"/>
</dbReference>
<dbReference type="PANTHER" id="PTHR43434:SF24">
    <property type="entry name" value="HYDROLASE-RELATED"/>
    <property type="match status" value="1"/>
</dbReference>
<keyword evidence="2" id="KW-1185">Reference proteome</keyword>
<sequence length="228" mass="24663">MTSRPLRLVIFDVDGTLVDSQADILAAMAHAFDRAGHPVPPRETVLGIVGLSLDVAVARLAPALDPGRHGQMVDWYKEAYMELRAQSGAAQSSPLYPGALEAIETLHAIPDVLLGVATGKSRRGLDKLLDAHDLRRYFVTQQVSDHHPSKPHPSMLQAALSETGVAPDCTVMIGDTSFDMEMAHAAGITGIGVSWGYHPREHLHHAARVIDDFSQLPACLDLLWEKAS</sequence>
<dbReference type="InterPro" id="IPR050155">
    <property type="entry name" value="HAD-like_hydrolase_sf"/>
</dbReference>
<dbReference type="Pfam" id="PF13419">
    <property type="entry name" value="HAD_2"/>
    <property type="match status" value="1"/>
</dbReference>
<protein>
    <submittedName>
        <fullName evidence="1">Phosphoglycolate phosphatase</fullName>
    </submittedName>
</protein>
<accession>A0A1M7AXL4</accession>
<reference evidence="1 2" key="1">
    <citation type="submission" date="2016-11" db="EMBL/GenBank/DDBJ databases">
        <authorList>
            <person name="Varghese N."/>
            <person name="Submissions S."/>
        </authorList>
    </citation>
    <scope>NUCLEOTIDE SEQUENCE [LARGE SCALE GENOMIC DNA]</scope>
    <source>
        <strain evidence="1 2">DSM 28249</strain>
    </source>
</reference>
<dbReference type="Gene3D" id="1.10.150.240">
    <property type="entry name" value="Putative phosphatase, domain 2"/>
    <property type="match status" value="1"/>
</dbReference>
<dbReference type="InterPro" id="IPR023214">
    <property type="entry name" value="HAD_sf"/>
</dbReference>
<name>A0A1M7AXL4_9RHOB</name>
<dbReference type="InterPro" id="IPR006439">
    <property type="entry name" value="HAD-SF_hydro_IA"/>
</dbReference>
<dbReference type="SFLD" id="SFLDG01129">
    <property type="entry name" value="C1.5:_HAD__Beta-PGM__Phosphata"/>
    <property type="match status" value="1"/>
</dbReference>
<dbReference type="GO" id="GO:0005829">
    <property type="term" value="C:cytosol"/>
    <property type="evidence" value="ECO:0007669"/>
    <property type="project" value="TreeGrafter"/>
</dbReference>
<dbReference type="AlphaFoldDB" id="A0A1M7AXL4"/>
<dbReference type="InterPro" id="IPR041492">
    <property type="entry name" value="HAD_2"/>
</dbReference>
<evidence type="ECO:0000313" key="1">
    <source>
        <dbReference type="EMBL" id="SHL47508.1"/>
    </source>
</evidence>
<dbReference type="NCBIfam" id="TIGR01549">
    <property type="entry name" value="HAD-SF-IA-v1"/>
    <property type="match status" value="1"/>
</dbReference>
<evidence type="ECO:0000313" key="2">
    <source>
        <dbReference type="Proteomes" id="UP000322545"/>
    </source>
</evidence>
<dbReference type="SFLD" id="SFLDS00003">
    <property type="entry name" value="Haloacid_Dehalogenase"/>
    <property type="match status" value="1"/>
</dbReference>
<gene>
    <name evidence="1" type="ORF">SAMN05443432_101613</name>
</gene>
<dbReference type="EMBL" id="FRCB01000001">
    <property type="protein sequence ID" value="SHL47508.1"/>
    <property type="molecule type" value="Genomic_DNA"/>
</dbReference>
<dbReference type="PANTHER" id="PTHR43434">
    <property type="entry name" value="PHOSPHOGLYCOLATE PHOSPHATASE"/>
    <property type="match status" value="1"/>
</dbReference>